<proteinExistence type="predicted"/>
<dbReference type="SUPFAM" id="SSF89392">
    <property type="entry name" value="Prokaryotic lipoproteins and lipoprotein localization factors"/>
    <property type="match status" value="1"/>
</dbReference>
<evidence type="ECO:0000313" key="3">
    <source>
        <dbReference type="Proteomes" id="UP001597438"/>
    </source>
</evidence>
<dbReference type="CDD" id="cd16325">
    <property type="entry name" value="LolA"/>
    <property type="match status" value="1"/>
</dbReference>
<evidence type="ECO:0000256" key="1">
    <source>
        <dbReference type="ARBA" id="ARBA00022729"/>
    </source>
</evidence>
<name>A0ABW5X2R9_9FLAO</name>
<keyword evidence="1" id="KW-0732">Signal</keyword>
<dbReference type="Gene3D" id="2.50.20.10">
    <property type="entry name" value="Lipoprotein localisation LolA/LolB/LppX"/>
    <property type="match status" value="1"/>
</dbReference>
<dbReference type="InterPro" id="IPR029046">
    <property type="entry name" value="LolA/LolB/LppX"/>
</dbReference>
<protein>
    <submittedName>
        <fullName evidence="2">Outer membrane lipoprotein carrier protein LolA</fullName>
    </submittedName>
</protein>
<organism evidence="2 3">
    <name type="scientific">Christiangramia antarctica</name>
    <dbReference type="NCBI Taxonomy" id="2058158"/>
    <lineage>
        <taxon>Bacteria</taxon>
        <taxon>Pseudomonadati</taxon>
        <taxon>Bacteroidota</taxon>
        <taxon>Flavobacteriia</taxon>
        <taxon>Flavobacteriales</taxon>
        <taxon>Flavobacteriaceae</taxon>
        <taxon>Christiangramia</taxon>
    </lineage>
</organism>
<sequence length="185" mass="21128">MTPSEKDAFQHKVLEKAGKLESLSADFAQNRSMEMMDGEAESKGKIYFMAPNQLKWEYHQPYNYQLLFIDSKLFIADGTHFQEVDMSSNKIFEKMGDMISGSMNGKILSAEKDFAVTYYNKEKPVAKLIPKNKKLSEMVKEIWISFDASHLITNVKLIDSSGDFTEIALKNIKLNQPIADSVFKH</sequence>
<dbReference type="RefSeq" id="WP_378211367.1">
    <property type="nucleotide sequence ID" value="NZ_JBHUOJ010000001.1"/>
</dbReference>
<keyword evidence="3" id="KW-1185">Reference proteome</keyword>
<dbReference type="EMBL" id="JBHUOJ010000001">
    <property type="protein sequence ID" value="MFD2831688.1"/>
    <property type="molecule type" value="Genomic_DNA"/>
</dbReference>
<dbReference type="PANTHER" id="PTHR35869:SF1">
    <property type="entry name" value="OUTER-MEMBRANE LIPOPROTEIN CARRIER PROTEIN"/>
    <property type="match status" value="1"/>
</dbReference>
<dbReference type="InterPro" id="IPR004564">
    <property type="entry name" value="OM_lipoprot_carrier_LolA-like"/>
</dbReference>
<comment type="caution">
    <text evidence="2">The sequence shown here is derived from an EMBL/GenBank/DDBJ whole genome shotgun (WGS) entry which is preliminary data.</text>
</comment>
<dbReference type="Pfam" id="PF03548">
    <property type="entry name" value="LolA"/>
    <property type="match status" value="1"/>
</dbReference>
<reference evidence="3" key="1">
    <citation type="journal article" date="2019" name="Int. J. Syst. Evol. Microbiol.">
        <title>The Global Catalogue of Microorganisms (GCM) 10K type strain sequencing project: providing services to taxonomists for standard genome sequencing and annotation.</title>
        <authorList>
            <consortium name="The Broad Institute Genomics Platform"/>
            <consortium name="The Broad Institute Genome Sequencing Center for Infectious Disease"/>
            <person name="Wu L."/>
            <person name="Ma J."/>
        </authorList>
    </citation>
    <scope>NUCLEOTIDE SEQUENCE [LARGE SCALE GENOMIC DNA]</scope>
    <source>
        <strain evidence="3">KCTC 52925</strain>
    </source>
</reference>
<evidence type="ECO:0000313" key="2">
    <source>
        <dbReference type="EMBL" id="MFD2831688.1"/>
    </source>
</evidence>
<gene>
    <name evidence="2" type="ORF">ACFSYS_00220</name>
</gene>
<accession>A0ABW5X2R9</accession>
<keyword evidence="2" id="KW-0449">Lipoprotein</keyword>
<dbReference type="Proteomes" id="UP001597438">
    <property type="component" value="Unassembled WGS sequence"/>
</dbReference>
<dbReference type="PANTHER" id="PTHR35869">
    <property type="entry name" value="OUTER-MEMBRANE LIPOPROTEIN CARRIER PROTEIN"/>
    <property type="match status" value="1"/>
</dbReference>